<evidence type="ECO:0000256" key="10">
    <source>
        <dbReference type="ARBA" id="ARBA00023239"/>
    </source>
</evidence>
<dbReference type="SUPFAM" id="SSF51604">
    <property type="entry name" value="Enolase C-terminal domain-like"/>
    <property type="match status" value="1"/>
</dbReference>
<dbReference type="HAMAP" id="MF_00318">
    <property type="entry name" value="Enolase"/>
    <property type="match status" value="1"/>
</dbReference>
<comment type="cofactor">
    <cofactor evidence="12">
        <name>Mg(2+)</name>
        <dbReference type="ChEBI" id="CHEBI:18420"/>
    </cofactor>
    <text evidence="12">Binds a second Mg(2+) ion via substrate during catalysis.</text>
</comment>
<evidence type="ECO:0000256" key="6">
    <source>
        <dbReference type="ARBA" id="ARBA00022525"/>
    </source>
</evidence>
<feature type="binding site" evidence="14">
    <location>
        <position position="155"/>
    </location>
    <ligand>
        <name>substrate</name>
    </ligand>
</feature>
<keyword evidence="7 12" id="KW-0479">Metal-binding</keyword>
<evidence type="ECO:0000256" key="8">
    <source>
        <dbReference type="ARBA" id="ARBA00022842"/>
    </source>
</evidence>
<dbReference type="Pfam" id="PF03952">
    <property type="entry name" value="Enolase_N"/>
    <property type="match status" value="1"/>
</dbReference>
<comment type="catalytic activity">
    <reaction evidence="12">
        <text>(2R)-2-phosphoglycerate = phosphoenolpyruvate + H2O</text>
        <dbReference type="Rhea" id="RHEA:10164"/>
        <dbReference type="ChEBI" id="CHEBI:15377"/>
        <dbReference type="ChEBI" id="CHEBI:58289"/>
        <dbReference type="ChEBI" id="CHEBI:58702"/>
        <dbReference type="EC" id="4.2.1.11"/>
    </reaction>
</comment>
<evidence type="ECO:0000256" key="14">
    <source>
        <dbReference type="PIRSR" id="PIRSR001400-2"/>
    </source>
</evidence>
<feature type="binding site" evidence="12">
    <location>
        <position position="389"/>
    </location>
    <ligand>
        <name>(2R)-2-phosphoglycerate</name>
        <dbReference type="ChEBI" id="CHEBI:58289"/>
    </ligand>
</feature>
<feature type="domain" description="Enolase N-terminal" evidence="17">
    <location>
        <begin position="4"/>
        <end position="134"/>
    </location>
</feature>
<dbReference type="GO" id="GO:0000015">
    <property type="term" value="C:phosphopyruvate hydratase complex"/>
    <property type="evidence" value="ECO:0007669"/>
    <property type="project" value="InterPro"/>
</dbReference>
<dbReference type="STRING" id="1122156.SAMN02745117_00987"/>
<dbReference type="InterPro" id="IPR029017">
    <property type="entry name" value="Enolase-like_N"/>
</dbReference>
<dbReference type="SMART" id="SM01193">
    <property type="entry name" value="Enolase_N"/>
    <property type="match status" value="1"/>
</dbReference>
<evidence type="ECO:0000256" key="3">
    <source>
        <dbReference type="ARBA" id="ARBA00012058"/>
    </source>
</evidence>
<dbReference type="PRINTS" id="PR00148">
    <property type="entry name" value="ENOLASE"/>
</dbReference>
<dbReference type="SFLD" id="SFLDS00001">
    <property type="entry name" value="Enolase"/>
    <property type="match status" value="1"/>
</dbReference>
<dbReference type="Proteomes" id="UP000184327">
    <property type="component" value="Unassembled WGS sequence"/>
</dbReference>
<dbReference type="GO" id="GO:0006096">
    <property type="term" value="P:glycolytic process"/>
    <property type="evidence" value="ECO:0007669"/>
    <property type="project" value="UniProtKB-UniRule"/>
</dbReference>
<dbReference type="SFLD" id="SFLDG00178">
    <property type="entry name" value="enolase"/>
    <property type="match status" value="1"/>
</dbReference>
<dbReference type="Pfam" id="PF00113">
    <property type="entry name" value="Enolase_C"/>
    <property type="match status" value="1"/>
</dbReference>
<feature type="binding site" evidence="12">
    <location>
        <position position="367"/>
    </location>
    <ligand>
        <name>(2R)-2-phosphoglycerate</name>
        <dbReference type="ChEBI" id="CHEBI:58289"/>
    </ligand>
</feature>
<feature type="binding site" evidence="14">
    <location>
        <position position="286"/>
    </location>
    <ligand>
        <name>substrate</name>
    </ligand>
</feature>
<feature type="binding site" evidence="12">
    <location>
        <position position="368"/>
    </location>
    <ligand>
        <name>(2R)-2-phosphoglycerate</name>
        <dbReference type="ChEBI" id="CHEBI:58289"/>
    </ligand>
</feature>
<dbReference type="InterPro" id="IPR020809">
    <property type="entry name" value="Enolase_CS"/>
</dbReference>
<evidence type="ECO:0000313" key="18">
    <source>
        <dbReference type="EMBL" id="SHE88225.1"/>
    </source>
</evidence>
<evidence type="ECO:0000256" key="2">
    <source>
        <dbReference type="ARBA" id="ARBA00009604"/>
    </source>
</evidence>
<proteinExistence type="inferred from homology"/>
<dbReference type="SMART" id="SM01192">
    <property type="entry name" value="Enolase_C"/>
    <property type="match status" value="1"/>
</dbReference>
<feature type="binding site" evidence="14">
    <location>
        <position position="313"/>
    </location>
    <ligand>
        <name>substrate</name>
    </ligand>
</feature>
<evidence type="ECO:0000256" key="5">
    <source>
        <dbReference type="ARBA" id="ARBA00022490"/>
    </source>
</evidence>
<feature type="binding site" evidence="12">
    <location>
        <position position="338"/>
    </location>
    <ligand>
        <name>(2R)-2-phosphoglycerate</name>
        <dbReference type="ChEBI" id="CHEBI:58289"/>
    </ligand>
</feature>
<feature type="domain" description="Enolase C-terminal TIM barrel" evidence="16">
    <location>
        <begin position="139"/>
        <end position="426"/>
    </location>
</feature>
<accession>A0A1M4X446</accession>
<feature type="active site" description="Proton acceptor" evidence="12 13">
    <location>
        <position position="338"/>
    </location>
</feature>
<keyword evidence="10 12" id="KW-0456">Lyase</keyword>
<evidence type="ECO:0000256" key="13">
    <source>
        <dbReference type="PIRSR" id="PIRSR001400-1"/>
    </source>
</evidence>
<keyword evidence="6 12" id="KW-0964">Secreted</keyword>
<dbReference type="PIRSF" id="PIRSF001400">
    <property type="entry name" value="Enolase"/>
    <property type="match status" value="1"/>
</dbReference>
<feature type="binding site" evidence="12">
    <location>
        <position position="163"/>
    </location>
    <ligand>
        <name>(2R)-2-phosphoglycerate</name>
        <dbReference type="ChEBI" id="CHEBI:58289"/>
    </ligand>
</feature>
<dbReference type="InterPro" id="IPR020811">
    <property type="entry name" value="Enolase_N"/>
</dbReference>
<dbReference type="GO" id="GO:0005576">
    <property type="term" value="C:extracellular region"/>
    <property type="evidence" value="ECO:0007669"/>
    <property type="project" value="UniProtKB-SubCell"/>
</dbReference>
<dbReference type="FunFam" id="3.30.390.10:FF:000001">
    <property type="entry name" value="Enolase"/>
    <property type="match status" value="1"/>
</dbReference>
<feature type="binding site" evidence="12 15">
    <location>
        <position position="242"/>
    </location>
    <ligand>
        <name>Mg(2+)</name>
        <dbReference type="ChEBI" id="CHEBI:18420"/>
    </ligand>
</feature>
<dbReference type="UniPathway" id="UPA00109">
    <property type="reaction ID" value="UER00187"/>
</dbReference>
<name>A0A1M4X446_9BURK</name>
<evidence type="ECO:0000256" key="7">
    <source>
        <dbReference type="ARBA" id="ARBA00022723"/>
    </source>
</evidence>
<comment type="cofactor">
    <cofactor evidence="15">
        <name>Mg(2+)</name>
        <dbReference type="ChEBI" id="CHEBI:18420"/>
    </cofactor>
    <text evidence="15">Mg(2+) is required for catalysis and for stabilizing the dimer.</text>
</comment>
<evidence type="ECO:0000259" key="16">
    <source>
        <dbReference type="SMART" id="SM01192"/>
    </source>
</evidence>
<dbReference type="GO" id="GO:0004634">
    <property type="term" value="F:phosphopyruvate hydratase activity"/>
    <property type="evidence" value="ECO:0007669"/>
    <property type="project" value="UniProtKB-UniRule"/>
</dbReference>
<evidence type="ECO:0000256" key="1">
    <source>
        <dbReference type="ARBA" id="ARBA00005031"/>
    </source>
</evidence>
<dbReference type="CDD" id="cd03313">
    <property type="entry name" value="enolase"/>
    <property type="match status" value="1"/>
</dbReference>
<dbReference type="PANTHER" id="PTHR11902">
    <property type="entry name" value="ENOLASE"/>
    <property type="match status" value="1"/>
</dbReference>
<dbReference type="EC" id="4.2.1.11" evidence="3 12"/>
<dbReference type="RefSeq" id="WP_073355279.1">
    <property type="nucleotide sequence ID" value="NZ_FQUZ01000008.1"/>
</dbReference>
<evidence type="ECO:0000256" key="12">
    <source>
        <dbReference type="HAMAP-Rule" id="MF_00318"/>
    </source>
</evidence>
<sequence>MSAIVDIVGREVLDSRGNPTVECDVLLESGVMGRAAVPSGASTGVREAIELRDGDKSRYLGKGVLKAVEHINTEIAETVLGLDASEQALLDRTLIELDGTDNKSRLGANALLAVSMAVARAAAEESGLPLYRYFGGMGGVTLPVPMMNVINGGAHANNSLDLQEFMIIPVGAPTFREALRWGAEVFHALKKIIHDQGMSTAVGDEGGFAPSVENHEAAIQLILQAIEAAGYTAGTQIALGLDCASSEFFKDGIYTLHGEGGLQLSAAQWTDMLEAWCDKYPIISIEDGMAEGDWDGWKVLTERLGKKVQLVGDDLFVTNTAILKEGIDKGIGNSILIKINQIGTLTETFAAIEMAKRAGYTAVISHRSGETEDSTIADIAVGTNAGQIKTGSLSRSDRMAKYNQLLRIEEDLGEVAYYPGLNAFYNLR</sequence>
<dbReference type="OrthoDB" id="9804716at2"/>
<dbReference type="FunFam" id="3.20.20.120:FF:000001">
    <property type="entry name" value="Enolase"/>
    <property type="match status" value="1"/>
</dbReference>
<protein>
    <recommendedName>
        <fullName evidence="4 12">Enolase</fullName>
        <ecNumber evidence="3 12">4.2.1.11</ecNumber>
    </recommendedName>
    <alternativeName>
        <fullName evidence="12">2-phospho-D-glycerate hydro-lyase</fullName>
    </alternativeName>
    <alternativeName>
        <fullName evidence="12">2-phosphoglycerate dehydratase</fullName>
    </alternativeName>
</protein>
<dbReference type="SUPFAM" id="SSF54826">
    <property type="entry name" value="Enolase N-terminal domain-like"/>
    <property type="match status" value="1"/>
</dbReference>
<dbReference type="PROSITE" id="PS00164">
    <property type="entry name" value="ENOLASE"/>
    <property type="match status" value="1"/>
</dbReference>
<dbReference type="Gene3D" id="3.30.390.10">
    <property type="entry name" value="Enolase-like, N-terminal domain"/>
    <property type="match status" value="1"/>
</dbReference>
<keyword evidence="9 12" id="KW-0324">Glycolysis</keyword>
<dbReference type="GO" id="GO:0000287">
    <property type="term" value="F:magnesium ion binding"/>
    <property type="evidence" value="ECO:0007669"/>
    <property type="project" value="UniProtKB-UniRule"/>
</dbReference>
<feature type="binding site" evidence="14">
    <location>
        <position position="164"/>
    </location>
    <ligand>
        <name>substrate</name>
    </ligand>
</feature>
<dbReference type="PANTHER" id="PTHR11902:SF1">
    <property type="entry name" value="ENOLASE"/>
    <property type="match status" value="1"/>
</dbReference>
<dbReference type="GO" id="GO:0009986">
    <property type="term" value="C:cell surface"/>
    <property type="evidence" value="ECO:0007669"/>
    <property type="project" value="UniProtKB-SubCell"/>
</dbReference>
<feature type="binding site" evidence="12 15">
    <location>
        <position position="313"/>
    </location>
    <ligand>
        <name>Mg(2+)</name>
        <dbReference type="ChEBI" id="CHEBI:18420"/>
    </ligand>
</feature>
<dbReference type="AlphaFoldDB" id="A0A1M4X446"/>
<keyword evidence="5 12" id="KW-0963">Cytoplasm</keyword>
<dbReference type="InterPro" id="IPR036849">
    <property type="entry name" value="Enolase-like_C_sf"/>
</dbReference>
<evidence type="ECO:0000256" key="15">
    <source>
        <dbReference type="PIRSR" id="PIRSR001400-3"/>
    </source>
</evidence>
<feature type="active site" description="Proton donor" evidence="12 13">
    <location>
        <position position="205"/>
    </location>
</feature>
<comment type="subcellular location">
    <subcellularLocation>
        <location evidence="12">Cytoplasm</location>
    </subcellularLocation>
    <subcellularLocation>
        <location evidence="12">Secreted</location>
    </subcellularLocation>
    <subcellularLocation>
        <location evidence="12">Cell surface</location>
    </subcellularLocation>
    <text evidence="12">Fractions of enolase are present in both the cytoplasm and on the cell surface.</text>
</comment>
<dbReference type="SFLD" id="SFLDF00002">
    <property type="entry name" value="enolase"/>
    <property type="match status" value="1"/>
</dbReference>
<dbReference type="InterPro" id="IPR000941">
    <property type="entry name" value="Enolase"/>
</dbReference>
<dbReference type="Gene3D" id="3.20.20.120">
    <property type="entry name" value="Enolase-like C-terminal domain"/>
    <property type="match status" value="1"/>
</dbReference>
<evidence type="ECO:0000313" key="19">
    <source>
        <dbReference type="Proteomes" id="UP000184327"/>
    </source>
</evidence>
<evidence type="ECO:0000256" key="11">
    <source>
        <dbReference type="ARBA" id="ARBA00045763"/>
    </source>
</evidence>
<feature type="binding site" evidence="14">
    <location>
        <position position="389"/>
    </location>
    <ligand>
        <name>substrate</name>
    </ligand>
</feature>
<evidence type="ECO:0000256" key="9">
    <source>
        <dbReference type="ARBA" id="ARBA00023152"/>
    </source>
</evidence>
<feature type="binding site" evidence="14">
    <location>
        <begin position="365"/>
        <end position="368"/>
    </location>
    <ligand>
        <name>substrate</name>
    </ligand>
</feature>
<comment type="similarity">
    <text evidence="2 12">Belongs to the enolase family.</text>
</comment>
<organism evidence="18 19">
    <name type="scientific">Lampropedia hyalina DSM 16112</name>
    <dbReference type="NCBI Taxonomy" id="1122156"/>
    <lineage>
        <taxon>Bacteria</taxon>
        <taxon>Pseudomonadati</taxon>
        <taxon>Pseudomonadota</taxon>
        <taxon>Betaproteobacteria</taxon>
        <taxon>Burkholderiales</taxon>
        <taxon>Comamonadaceae</taxon>
        <taxon>Lampropedia</taxon>
    </lineage>
</organism>
<keyword evidence="8 12" id="KW-0460">Magnesium</keyword>
<keyword evidence="19" id="KW-1185">Reference proteome</keyword>
<reference evidence="18 19" key="1">
    <citation type="submission" date="2016-11" db="EMBL/GenBank/DDBJ databases">
        <authorList>
            <person name="Jaros S."/>
            <person name="Januszkiewicz K."/>
            <person name="Wedrychowicz H."/>
        </authorList>
    </citation>
    <scope>NUCLEOTIDE SEQUENCE [LARGE SCALE GENOMIC DNA]</scope>
    <source>
        <strain evidence="18 19">DSM 16112</strain>
    </source>
</reference>
<dbReference type="EMBL" id="FQUZ01000008">
    <property type="protein sequence ID" value="SHE88225.1"/>
    <property type="molecule type" value="Genomic_DNA"/>
</dbReference>
<evidence type="ECO:0000256" key="4">
    <source>
        <dbReference type="ARBA" id="ARBA00017068"/>
    </source>
</evidence>
<dbReference type="InterPro" id="IPR020810">
    <property type="entry name" value="Enolase_C"/>
</dbReference>
<comment type="pathway">
    <text evidence="1 12">Carbohydrate degradation; glycolysis; pyruvate from D-glyceraldehyde 3-phosphate: step 4/5.</text>
</comment>
<evidence type="ECO:0000259" key="17">
    <source>
        <dbReference type="SMART" id="SM01193"/>
    </source>
</evidence>
<dbReference type="NCBIfam" id="TIGR01060">
    <property type="entry name" value="eno"/>
    <property type="match status" value="1"/>
</dbReference>
<gene>
    <name evidence="12" type="primary">eno</name>
    <name evidence="18" type="ORF">SAMN02745117_00987</name>
</gene>
<feature type="binding site" evidence="12 15">
    <location>
        <position position="286"/>
    </location>
    <ligand>
        <name>Mg(2+)</name>
        <dbReference type="ChEBI" id="CHEBI:18420"/>
    </ligand>
</feature>
<comment type="function">
    <text evidence="11 12">Catalyzes the reversible conversion of 2-phosphoglycerate (2-PG) into phosphoenolpyruvate (PEP). It is essential for the degradation of carbohydrates via glycolysis.</text>
</comment>